<evidence type="ECO:0000256" key="1">
    <source>
        <dbReference type="ARBA" id="ARBA00022786"/>
    </source>
</evidence>
<dbReference type="CDD" id="cd12087">
    <property type="entry name" value="TM_EGFR-like"/>
    <property type="match status" value="1"/>
</dbReference>
<feature type="region of interest" description="Disordered" evidence="2">
    <location>
        <begin position="183"/>
        <end position="232"/>
    </location>
</feature>
<evidence type="ECO:0000259" key="4">
    <source>
        <dbReference type="PROSITE" id="PS50011"/>
    </source>
</evidence>
<dbReference type="CDD" id="cd16655">
    <property type="entry name" value="RING-Ubox_WDSUB1-like"/>
    <property type="match status" value="1"/>
</dbReference>
<dbReference type="GO" id="GO:0016567">
    <property type="term" value="P:protein ubiquitination"/>
    <property type="evidence" value="ECO:0007669"/>
    <property type="project" value="UniProtKB-UniPathway"/>
</dbReference>
<keyword evidence="7" id="KW-1185">Reference proteome</keyword>
<dbReference type="InterPro" id="IPR013083">
    <property type="entry name" value="Znf_RING/FYVE/PHD"/>
</dbReference>
<dbReference type="GO" id="GO:0004842">
    <property type="term" value="F:ubiquitin-protein transferase activity"/>
    <property type="evidence" value="ECO:0007669"/>
    <property type="project" value="InterPro"/>
</dbReference>
<dbReference type="PROSITE" id="PS51698">
    <property type="entry name" value="U_BOX"/>
    <property type="match status" value="1"/>
</dbReference>
<dbReference type="Gene3D" id="1.10.510.10">
    <property type="entry name" value="Transferase(Phosphotransferase) domain 1"/>
    <property type="match status" value="2"/>
</dbReference>
<dbReference type="OrthoDB" id="535797at2759"/>
<dbReference type="PANTHER" id="PTHR45647">
    <property type="entry name" value="OS02G0152300 PROTEIN"/>
    <property type="match status" value="1"/>
</dbReference>
<dbReference type="SUPFAM" id="SSF57850">
    <property type="entry name" value="RING/U-box"/>
    <property type="match status" value="1"/>
</dbReference>
<dbReference type="SUPFAM" id="SSF56112">
    <property type="entry name" value="Protein kinase-like (PK-like)"/>
    <property type="match status" value="2"/>
</dbReference>
<evidence type="ECO:0000313" key="6">
    <source>
        <dbReference type="EMBL" id="KAG2498309.1"/>
    </source>
</evidence>
<dbReference type="Pfam" id="PF07714">
    <property type="entry name" value="PK_Tyr_Ser-Thr"/>
    <property type="match status" value="2"/>
</dbReference>
<dbReference type="InterPro" id="IPR003613">
    <property type="entry name" value="Ubox_domain"/>
</dbReference>
<dbReference type="InterPro" id="IPR001245">
    <property type="entry name" value="Ser-Thr/Tyr_kinase_cat_dom"/>
</dbReference>
<keyword evidence="1" id="KW-0833">Ubl conjugation pathway</keyword>
<feature type="domain" description="Protein kinase" evidence="4">
    <location>
        <begin position="976"/>
        <end position="1303"/>
    </location>
</feature>
<dbReference type="EMBL" id="JAEHOE010000010">
    <property type="protein sequence ID" value="KAG2498309.1"/>
    <property type="molecule type" value="Genomic_DNA"/>
</dbReference>
<evidence type="ECO:0008006" key="8">
    <source>
        <dbReference type="Google" id="ProtNLM"/>
    </source>
</evidence>
<dbReference type="GO" id="GO:0004672">
    <property type="term" value="F:protein kinase activity"/>
    <property type="evidence" value="ECO:0007669"/>
    <property type="project" value="InterPro"/>
</dbReference>
<feature type="transmembrane region" description="Helical" evidence="3">
    <location>
        <begin position="793"/>
        <end position="818"/>
    </location>
</feature>
<keyword evidence="3" id="KW-0812">Transmembrane</keyword>
<dbReference type="Gene3D" id="3.30.40.10">
    <property type="entry name" value="Zinc/RING finger domain, C3HC4 (zinc finger)"/>
    <property type="match status" value="1"/>
</dbReference>
<protein>
    <recommendedName>
        <fullName evidence="8">Serine/threonine-protein kinase</fullName>
    </recommendedName>
</protein>
<feature type="domain" description="U-box" evidence="5">
    <location>
        <begin position="1244"/>
        <end position="1323"/>
    </location>
</feature>
<dbReference type="GO" id="GO:0005524">
    <property type="term" value="F:ATP binding"/>
    <property type="evidence" value="ECO:0007669"/>
    <property type="project" value="InterPro"/>
</dbReference>
<keyword evidence="3" id="KW-1133">Transmembrane helix</keyword>
<organism evidence="6 7">
    <name type="scientific">Edaphochlamys debaryana</name>
    <dbReference type="NCBI Taxonomy" id="47281"/>
    <lineage>
        <taxon>Eukaryota</taxon>
        <taxon>Viridiplantae</taxon>
        <taxon>Chlorophyta</taxon>
        <taxon>core chlorophytes</taxon>
        <taxon>Chlorophyceae</taxon>
        <taxon>CS clade</taxon>
        <taxon>Chlamydomonadales</taxon>
        <taxon>Chlamydomonadales incertae sedis</taxon>
        <taxon>Edaphochlamys</taxon>
    </lineage>
</organism>
<feature type="compositionally biased region" description="Pro residues" evidence="2">
    <location>
        <begin position="859"/>
        <end position="890"/>
    </location>
</feature>
<keyword evidence="3" id="KW-0472">Membrane</keyword>
<dbReference type="InterPro" id="IPR011009">
    <property type="entry name" value="Kinase-like_dom_sf"/>
</dbReference>
<reference evidence="6" key="1">
    <citation type="journal article" date="2020" name="bioRxiv">
        <title>Comparative genomics of Chlamydomonas.</title>
        <authorList>
            <person name="Craig R.J."/>
            <person name="Hasan A.R."/>
            <person name="Ness R.W."/>
            <person name="Keightley P.D."/>
        </authorList>
    </citation>
    <scope>NUCLEOTIDE SEQUENCE</scope>
    <source>
        <strain evidence="6">CCAP 11/70</strain>
    </source>
</reference>
<name>A0A836C428_9CHLO</name>
<dbReference type="InterPro" id="IPR051348">
    <property type="entry name" value="U-box_ubiquitin_ligases"/>
</dbReference>
<feature type="transmembrane region" description="Helical" evidence="3">
    <location>
        <begin position="132"/>
        <end position="154"/>
    </location>
</feature>
<dbReference type="InterPro" id="IPR000719">
    <property type="entry name" value="Prot_kinase_dom"/>
</dbReference>
<dbReference type="Pfam" id="PF04564">
    <property type="entry name" value="U-box"/>
    <property type="match status" value="1"/>
</dbReference>
<accession>A0A836C428</accession>
<dbReference type="Proteomes" id="UP000612055">
    <property type="component" value="Unassembled WGS sequence"/>
</dbReference>
<dbReference type="PROSITE" id="PS50011">
    <property type="entry name" value="PROTEIN_KINASE_DOM"/>
    <property type="match status" value="2"/>
</dbReference>
<comment type="caution">
    <text evidence="6">The sequence shown here is derived from an EMBL/GenBank/DDBJ whole genome shotgun (WGS) entry which is preliminary data.</text>
</comment>
<dbReference type="SMART" id="SM00504">
    <property type="entry name" value="Ubox"/>
    <property type="match status" value="1"/>
</dbReference>
<gene>
    <name evidence="6" type="ORF">HYH03_003570</name>
</gene>
<proteinExistence type="predicted"/>
<dbReference type="UniPathway" id="UPA00143"/>
<dbReference type="Gene3D" id="3.30.200.20">
    <property type="entry name" value="Phosphorylase Kinase, domain 1"/>
    <property type="match status" value="1"/>
</dbReference>
<evidence type="ECO:0000256" key="3">
    <source>
        <dbReference type="SAM" id="Phobius"/>
    </source>
</evidence>
<feature type="domain" description="Protein kinase" evidence="4">
    <location>
        <begin position="307"/>
        <end position="629"/>
    </location>
</feature>
<dbReference type="PANTHER" id="PTHR45647:SF139">
    <property type="entry name" value="OS02G0152300 PROTEIN"/>
    <property type="match status" value="1"/>
</dbReference>
<evidence type="ECO:0000256" key="2">
    <source>
        <dbReference type="SAM" id="MobiDB-lite"/>
    </source>
</evidence>
<sequence length="1333" mass="138291">MGRERDMMLVLAGRPLLGFVGNNTYIINTLWSTYLNGSLAQSTGSLESAPSQIRLRSALGMVLKTGPDDTGLSVTCSPWEDVPSGYLLAGLMWQRLSDPSYNGPSGRVAFLYAGQPPPSSGGAGSAGGGGSVGMIIGIVVGVTGALAIAVALVFHYKKRRQQRRSNAYLLGAEQPLAPEALATGYGNGGAQTQPPPPTLTFASAFWGPAQSAQPTPCGSPLAHSQPFTAGPWRSASAGAQPIAYELGEPLPPRQSQLAIAQSVRHQMDVLDLGASGMGLASPAGPVATSSELRSFSYANLEAATECFSEARLVGRGPSGSAVYRGELDGAAVAVKRMGQAAPGAVGPDLEAAARVLASLQLPHVLRVLGCCPEQHVIVYDWASGGSLEGRLAPGGPGLGWKDRVLVAAEAGTGLALLHGLTPPLTHGSLHPCNVLLDGEGRAQLADVGLGTAPPEGGGAGPEGDVHALGVLMLRLLGVGGSEGDVVARARAAQSDPNLSALVGSGRAGADWPSPESLGFAHLALKCVGPDPGSRADLRSVVLPALLQLHNSTRLYGDGPAPVATLQEGGAASQMPPGFVCPITQVLAERLLLWGRKMRTLSSRMYCGSPSREYQNTSDLANVLAGHPFAGISGRADWRLETLWSLYLNRTSAEASWWPSQGVTHGARNRSATSTPFPSLDLQTSWSLARAERIAAVAVCCVRRTALLDPEPLTLRFRTTGGEFKEAGGVQPTDTNATECSAWEDVPAGYLLAGFVWQMRPDPEVIFASRVGFIFAAPATTTTRTRKGKSSSGGAGVIVGPIFGAAAAVAAAVGGVFALRAHKKKKKERGAAYQQTDAAKASGNGGAEDAAEKGAAGRTPWPPPLQSLPAPAPQLPRQPMTPPPQPPYFPAPQPYVTGPWAAAFPVPFYAQQPAPPPVEATWPALPNQLAISQSVRHQQDVLGSDECALHLPEPAAMPPADFKLHTVDAIHAATQGFSEARLVGRGPSGSAVYRGDLDGAAVAVKRMGQAAPGAVGPDLEAAARVLASLQLPHVLRVLGCCPEEHVIVYDWASGGSLEGRLAQGGPGLGWKDRVRVAAEAGTGLALLHGLTPPLTHGSLHPCNVLLDGEGRAQLADVGLGTALPEGGGAGPEGDVHALGVLMLRLLGVGGSEGDVVARARAAQSDPTLSALVGSGRTGADWPSPESLGFAHLALKCVGPDPGSRPDLRSVVLPALLQLHNRTRLYGDGPAPVAALPQEEEDEAAHMPPGFVCPITQDLMAEPCVAADGFSYERIAIQEWISRFTAAGRPARSPLTNLPLEHPVVVPNEVLRQQIRQWQEGRQLQGDWQSKPLVG</sequence>
<evidence type="ECO:0000259" key="5">
    <source>
        <dbReference type="PROSITE" id="PS51698"/>
    </source>
</evidence>
<evidence type="ECO:0000313" key="7">
    <source>
        <dbReference type="Proteomes" id="UP000612055"/>
    </source>
</evidence>
<feature type="region of interest" description="Disordered" evidence="2">
    <location>
        <begin position="825"/>
        <end position="890"/>
    </location>
</feature>